<evidence type="ECO:0000256" key="1">
    <source>
        <dbReference type="ARBA" id="ARBA00001947"/>
    </source>
</evidence>
<feature type="domain" description="DUF5930" evidence="10">
    <location>
        <begin position="1"/>
        <end position="323"/>
    </location>
</feature>
<accession>A0A6M1TVE5</accession>
<dbReference type="InterPro" id="IPR050570">
    <property type="entry name" value="Cell_wall_metabolism_enzyme"/>
</dbReference>
<dbReference type="InterPro" id="IPR011055">
    <property type="entry name" value="Dup_hybrid_motif"/>
</dbReference>
<evidence type="ECO:0000259" key="9">
    <source>
        <dbReference type="Pfam" id="PF01551"/>
    </source>
</evidence>
<evidence type="ECO:0000256" key="8">
    <source>
        <dbReference type="SAM" id="Phobius"/>
    </source>
</evidence>
<organism evidence="11 12">
    <name type="scientific">Paragemmobacter kunshanensis</name>
    <dbReference type="NCBI Taxonomy" id="2583234"/>
    <lineage>
        <taxon>Bacteria</taxon>
        <taxon>Pseudomonadati</taxon>
        <taxon>Pseudomonadota</taxon>
        <taxon>Alphaproteobacteria</taxon>
        <taxon>Rhodobacterales</taxon>
        <taxon>Paracoccaceae</taxon>
        <taxon>Paragemmobacter</taxon>
    </lineage>
</organism>
<comment type="cofactor">
    <cofactor evidence="1">
        <name>Zn(2+)</name>
        <dbReference type="ChEBI" id="CHEBI:29105"/>
    </cofactor>
</comment>
<protein>
    <submittedName>
        <fullName evidence="11">Peptidoglycan DD-metalloendopeptidase family protein</fullName>
    </submittedName>
</protein>
<evidence type="ECO:0000256" key="4">
    <source>
        <dbReference type="ARBA" id="ARBA00022801"/>
    </source>
</evidence>
<dbReference type="AlphaFoldDB" id="A0A6M1TVE5"/>
<dbReference type="Gene3D" id="2.70.70.10">
    <property type="entry name" value="Glucose Permease (Domain IIA)"/>
    <property type="match status" value="1"/>
</dbReference>
<reference evidence="11 12" key="1">
    <citation type="submission" date="2020-02" db="EMBL/GenBank/DDBJ databases">
        <title>Rhodobacter translucens sp. nov., a novel bacterium isolated from activated sludge.</title>
        <authorList>
            <person name="Liu J."/>
        </authorList>
    </citation>
    <scope>NUCLEOTIDE SEQUENCE [LARGE SCALE GENOMIC DNA]</scope>
    <source>
        <strain evidence="11 12">HX-7-19</strain>
    </source>
</reference>
<dbReference type="FunFam" id="2.70.70.10:FF:000006">
    <property type="entry name" value="M23 family peptidase"/>
    <property type="match status" value="1"/>
</dbReference>
<dbReference type="RefSeq" id="WP_165051380.1">
    <property type="nucleotide sequence ID" value="NZ_JAALFE010000014.1"/>
</dbReference>
<evidence type="ECO:0000256" key="5">
    <source>
        <dbReference type="ARBA" id="ARBA00022833"/>
    </source>
</evidence>
<gene>
    <name evidence="11" type="ORF">G5V65_14450</name>
</gene>
<keyword evidence="6" id="KW-0482">Metalloprotease</keyword>
<dbReference type="Pfam" id="PF19353">
    <property type="entry name" value="DUF5930"/>
    <property type="match status" value="1"/>
</dbReference>
<dbReference type="InterPro" id="IPR016047">
    <property type="entry name" value="M23ase_b-sheet_dom"/>
</dbReference>
<keyword evidence="8" id="KW-1133">Transmembrane helix</keyword>
<name>A0A6M1TVE5_9RHOB</name>
<feature type="domain" description="M23ase beta-sheet core" evidence="9">
    <location>
        <begin position="341"/>
        <end position="435"/>
    </location>
</feature>
<keyword evidence="12" id="KW-1185">Reference proteome</keyword>
<keyword evidence="3" id="KW-0479">Metal-binding</keyword>
<proteinExistence type="predicted"/>
<evidence type="ECO:0000256" key="6">
    <source>
        <dbReference type="ARBA" id="ARBA00023049"/>
    </source>
</evidence>
<dbReference type="GO" id="GO:0004222">
    <property type="term" value="F:metalloendopeptidase activity"/>
    <property type="evidence" value="ECO:0007669"/>
    <property type="project" value="TreeGrafter"/>
</dbReference>
<comment type="caution">
    <text evidence="11">The sequence shown here is derived from an EMBL/GenBank/DDBJ whole genome shotgun (WGS) entry which is preliminary data.</text>
</comment>
<feature type="transmembrane region" description="Helical" evidence="8">
    <location>
        <begin position="41"/>
        <end position="63"/>
    </location>
</feature>
<keyword evidence="8" id="KW-0812">Transmembrane</keyword>
<sequence length="446" mass="49350">MLTRLSYRINATLERFLPEQRLFLKSDTETRFIRLRPVTQLVAMTGGAMFVAWTIVATAVLMMDSIGAGSSREQSARQQALYEERLNALSMDRDLRAEEAVRAQERFNLALEQVADMQSRLLASEDRRRELETGIEVIQSTLRRTIIERDEARANADQAELALAESTGSARTEEGRVQDSLQTLSLLTEALGETAQERDLMEGAAEKSAEKAEEIMAEKRAMERRNDEIFARLEEAVTVSMEPLDNMFRDAGLSPDDLLNSVRKGYSGTGGPLSPISFSTSGAAASPEATRANAILQGLDRMNMYKIAAFKTPFAMPVNTPVRYTSGFGGRNDPFGRGYRRHEGQDLAGAYGSPILATADGVVIHAGWENGYGRLVKIRHDFGIETRYGHMSQIRVNVGDRVSRGDRIGDMGNSGRSTGTHLHYEIRIGGEAINPMTFIKAARDVF</sequence>
<evidence type="ECO:0000259" key="10">
    <source>
        <dbReference type="Pfam" id="PF19353"/>
    </source>
</evidence>
<dbReference type="EMBL" id="JAALFE010000014">
    <property type="protein sequence ID" value="NGQ92100.1"/>
    <property type="molecule type" value="Genomic_DNA"/>
</dbReference>
<evidence type="ECO:0000256" key="2">
    <source>
        <dbReference type="ARBA" id="ARBA00022670"/>
    </source>
</evidence>
<keyword evidence="5" id="KW-0862">Zinc</keyword>
<dbReference type="InterPro" id="IPR045974">
    <property type="entry name" value="DUF5930"/>
</dbReference>
<keyword evidence="4" id="KW-0378">Hydrolase</keyword>
<keyword evidence="7" id="KW-0175">Coiled coil</keyword>
<dbReference type="CDD" id="cd12797">
    <property type="entry name" value="M23_peptidase"/>
    <property type="match status" value="1"/>
</dbReference>
<evidence type="ECO:0000313" key="12">
    <source>
        <dbReference type="Proteomes" id="UP000474758"/>
    </source>
</evidence>
<evidence type="ECO:0000313" key="11">
    <source>
        <dbReference type="EMBL" id="NGQ92100.1"/>
    </source>
</evidence>
<feature type="coiled-coil region" evidence="7">
    <location>
        <begin position="205"/>
        <end position="232"/>
    </location>
</feature>
<keyword evidence="8" id="KW-0472">Membrane</keyword>
<dbReference type="PANTHER" id="PTHR21666">
    <property type="entry name" value="PEPTIDASE-RELATED"/>
    <property type="match status" value="1"/>
</dbReference>
<dbReference type="Pfam" id="PF01551">
    <property type="entry name" value="Peptidase_M23"/>
    <property type="match status" value="1"/>
</dbReference>
<evidence type="ECO:0000256" key="7">
    <source>
        <dbReference type="SAM" id="Coils"/>
    </source>
</evidence>
<dbReference type="SUPFAM" id="SSF51261">
    <property type="entry name" value="Duplicated hybrid motif"/>
    <property type="match status" value="1"/>
</dbReference>
<dbReference type="PANTHER" id="PTHR21666:SF288">
    <property type="entry name" value="CELL DIVISION PROTEIN YTFB"/>
    <property type="match status" value="1"/>
</dbReference>
<keyword evidence="2" id="KW-0645">Protease</keyword>
<evidence type="ECO:0000256" key="3">
    <source>
        <dbReference type="ARBA" id="ARBA00022723"/>
    </source>
</evidence>
<dbReference type="GO" id="GO:0046872">
    <property type="term" value="F:metal ion binding"/>
    <property type="evidence" value="ECO:0007669"/>
    <property type="project" value="UniProtKB-KW"/>
</dbReference>
<dbReference type="Proteomes" id="UP000474758">
    <property type="component" value="Unassembled WGS sequence"/>
</dbReference>
<dbReference type="GO" id="GO:0006508">
    <property type="term" value="P:proteolysis"/>
    <property type="evidence" value="ECO:0007669"/>
    <property type="project" value="UniProtKB-KW"/>
</dbReference>